<sequence length="182" mass="19920">MLPARASRRRRRRRKVRRLLPLPAGRGGGVPGPLPSLPALRVPSPGNARPRRPVPAAMSRPEAAGGPAPRTSDWYRTGPGLPGRFQQPACFRGYGKPEPHPLYRTTNQTYGSRAPTVHEVPTSFHVTSHAFSDTLGQCGMYKDNGLNTSLEKSHVTGPDNFITAYDHFNFHPSYNPNGPSCC</sequence>
<dbReference type="PANTHER" id="PTHR20899:SF1">
    <property type="entry name" value="PIERCER OF MICROTUBULE WALL 1 PROTEIN"/>
    <property type="match status" value="1"/>
</dbReference>
<name>A0A8C3JKD5_9CHAR</name>
<organism evidence="7 8">
    <name type="scientific">Calidris pygmaea</name>
    <name type="common">Spoon-billed sandpiper</name>
    <dbReference type="NCBI Taxonomy" id="425635"/>
    <lineage>
        <taxon>Eukaryota</taxon>
        <taxon>Metazoa</taxon>
        <taxon>Chordata</taxon>
        <taxon>Craniata</taxon>
        <taxon>Vertebrata</taxon>
        <taxon>Euteleostomi</taxon>
        <taxon>Archelosauria</taxon>
        <taxon>Archosauria</taxon>
        <taxon>Dinosauria</taxon>
        <taxon>Saurischia</taxon>
        <taxon>Theropoda</taxon>
        <taxon>Coelurosauria</taxon>
        <taxon>Aves</taxon>
        <taxon>Neognathae</taxon>
        <taxon>Neoaves</taxon>
        <taxon>Charadriiformes</taxon>
        <taxon>Scolopacidae</taxon>
        <taxon>Calidris</taxon>
    </lineage>
</organism>
<protein>
    <recommendedName>
        <fullName evidence="9">CI116 protein</fullName>
    </recommendedName>
</protein>
<dbReference type="AlphaFoldDB" id="A0A8C3JKD5"/>
<reference evidence="7" key="1">
    <citation type="submission" date="2025-08" db="UniProtKB">
        <authorList>
            <consortium name="Ensembl"/>
        </authorList>
    </citation>
    <scope>IDENTIFICATION</scope>
</reference>
<comment type="similarity">
    <text evidence="5">Belongs to the PIERCE1 family.</text>
</comment>
<keyword evidence="3" id="KW-0206">Cytoskeleton</keyword>
<evidence type="ECO:0000256" key="3">
    <source>
        <dbReference type="ARBA" id="ARBA00023212"/>
    </source>
</evidence>
<evidence type="ECO:0000256" key="1">
    <source>
        <dbReference type="ARBA" id="ARBA00004430"/>
    </source>
</evidence>
<proteinExistence type="inferred from homology"/>
<accession>A0A8C3JKD5</accession>
<evidence type="ECO:0000256" key="6">
    <source>
        <dbReference type="SAM" id="MobiDB-lite"/>
    </source>
</evidence>
<evidence type="ECO:0000256" key="2">
    <source>
        <dbReference type="ARBA" id="ARBA00022490"/>
    </source>
</evidence>
<keyword evidence="4" id="KW-0966">Cell projection</keyword>
<evidence type="ECO:0000256" key="4">
    <source>
        <dbReference type="ARBA" id="ARBA00023273"/>
    </source>
</evidence>
<keyword evidence="2" id="KW-0963">Cytoplasm</keyword>
<feature type="compositionally biased region" description="Basic residues" evidence="6">
    <location>
        <begin position="1"/>
        <end position="18"/>
    </location>
</feature>
<dbReference type="Ensembl" id="ENSCPGT00000011160.1">
    <property type="protein sequence ID" value="ENSCPGP00000010166.1"/>
    <property type="gene ID" value="ENSCPGG00000007244.1"/>
</dbReference>
<dbReference type="Proteomes" id="UP000694419">
    <property type="component" value="Unplaced"/>
</dbReference>
<dbReference type="GO" id="GO:0035082">
    <property type="term" value="P:axoneme assembly"/>
    <property type="evidence" value="ECO:0007669"/>
    <property type="project" value="InterPro"/>
</dbReference>
<keyword evidence="8" id="KW-1185">Reference proteome</keyword>
<evidence type="ECO:0000313" key="7">
    <source>
        <dbReference type="Ensembl" id="ENSCPGP00000010166.1"/>
    </source>
</evidence>
<dbReference type="PANTHER" id="PTHR20899">
    <property type="entry name" value="PIERCE HOMOLOG"/>
    <property type="match status" value="1"/>
</dbReference>
<comment type="subcellular location">
    <subcellularLocation>
        <location evidence="1">Cytoplasm</location>
        <location evidence="1">Cytoskeleton</location>
        <location evidence="1">Cilium axoneme</location>
    </subcellularLocation>
</comment>
<reference evidence="7" key="2">
    <citation type="submission" date="2025-09" db="UniProtKB">
        <authorList>
            <consortium name="Ensembl"/>
        </authorList>
    </citation>
    <scope>IDENTIFICATION</scope>
</reference>
<feature type="region of interest" description="Disordered" evidence="6">
    <location>
        <begin position="1"/>
        <end position="72"/>
    </location>
</feature>
<dbReference type="InterPro" id="IPR026507">
    <property type="entry name" value="PIRC1/2"/>
</dbReference>
<evidence type="ECO:0000313" key="8">
    <source>
        <dbReference type="Proteomes" id="UP000694419"/>
    </source>
</evidence>
<dbReference type="Pfam" id="PF14892">
    <property type="entry name" value="PIRC1_2"/>
    <property type="match status" value="1"/>
</dbReference>
<dbReference type="GO" id="GO:0005879">
    <property type="term" value="C:axonemal microtubule"/>
    <property type="evidence" value="ECO:0007669"/>
    <property type="project" value="InterPro"/>
</dbReference>
<evidence type="ECO:0008006" key="9">
    <source>
        <dbReference type="Google" id="ProtNLM"/>
    </source>
</evidence>
<evidence type="ECO:0000256" key="5">
    <source>
        <dbReference type="ARBA" id="ARBA00038014"/>
    </source>
</evidence>